<dbReference type="PANTHER" id="PTHR30390">
    <property type="entry name" value="SEDOHEPTULOSE 7-PHOSPHATE ISOMERASE / DNAA INITIATOR-ASSOCIATING FACTOR FOR REPLICATION INITIATION"/>
    <property type="match status" value="1"/>
</dbReference>
<dbReference type="GO" id="GO:0046872">
    <property type="term" value="F:metal ion binding"/>
    <property type="evidence" value="ECO:0007669"/>
    <property type="project" value="UniProtKB-KW"/>
</dbReference>
<evidence type="ECO:0000256" key="4">
    <source>
        <dbReference type="ARBA" id="ARBA00009894"/>
    </source>
</evidence>
<dbReference type="EC" id="5.3.1.28" evidence="5"/>
<dbReference type="InterPro" id="IPR001347">
    <property type="entry name" value="SIS_dom"/>
</dbReference>
<proteinExistence type="inferred from homology"/>
<sequence>MSQTENRVEELIRESIEVKSSLLADVRQIDLIQRIAASIIAALKSGNKVIFCGNGGSFADSIHLAAEFVSRFQKERGPLAGVALGANNSTLTAISNDYSFAEVFSREVGAIGQKGDVLVALSTSGNSENILRAVQVAQEIGIQVFGMTGQGGGRLAEIAESLRVPSTKTARIQESHILVGHVICELAENAMVET</sequence>
<dbReference type="AlphaFoldDB" id="A0A6J7XWJ0"/>
<evidence type="ECO:0000256" key="6">
    <source>
        <dbReference type="ARBA" id="ARBA00022490"/>
    </source>
</evidence>
<dbReference type="GO" id="GO:0008968">
    <property type="term" value="F:D-sedoheptulose 7-phosphate isomerase activity"/>
    <property type="evidence" value="ECO:0007669"/>
    <property type="project" value="InterPro"/>
</dbReference>
<dbReference type="Gene3D" id="3.40.50.10490">
    <property type="entry name" value="Glucose-6-phosphate isomerase like protein, domain 1"/>
    <property type="match status" value="1"/>
</dbReference>
<evidence type="ECO:0000256" key="7">
    <source>
        <dbReference type="ARBA" id="ARBA00022723"/>
    </source>
</evidence>
<evidence type="ECO:0000259" key="11">
    <source>
        <dbReference type="PROSITE" id="PS51464"/>
    </source>
</evidence>
<keyword evidence="7" id="KW-0479">Metal-binding</keyword>
<comment type="similarity">
    <text evidence="4">Belongs to the SIS family. GmhA subfamily.</text>
</comment>
<name>A0A6J7XWJ0_9ZZZZ</name>
<reference evidence="12" key="1">
    <citation type="submission" date="2020-05" db="EMBL/GenBank/DDBJ databases">
        <authorList>
            <person name="Chiriac C."/>
            <person name="Salcher M."/>
            <person name="Ghai R."/>
            <person name="Kavagutti S V."/>
        </authorList>
    </citation>
    <scope>NUCLEOTIDE SEQUENCE</scope>
</reference>
<dbReference type="PROSITE" id="PS51464">
    <property type="entry name" value="SIS"/>
    <property type="match status" value="1"/>
</dbReference>
<dbReference type="InterPro" id="IPR035461">
    <property type="entry name" value="GmhA/DiaA"/>
</dbReference>
<comment type="subcellular location">
    <subcellularLocation>
        <location evidence="3">Cytoplasm</location>
    </subcellularLocation>
</comment>
<dbReference type="InterPro" id="IPR050099">
    <property type="entry name" value="SIS_GmhA/DiaA_subfam"/>
</dbReference>
<protein>
    <recommendedName>
        <fullName evidence="5">D-sedoheptulose-7-phosphate isomerase</fullName>
        <ecNumber evidence="5">5.3.1.28</ecNumber>
    </recommendedName>
</protein>
<keyword evidence="8" id="KW-0862">Zinc</keyword>
<dbReference type="HAMAP" id="MF_00067">
    <property type="entry name" value="GmhA"/>
    <property type="match status" value="1"/>
</dbReference>
<evidence type="ECO:0000256" key="2">
    <source>
        <dbReference type="ARBA" id="ARBA00001947"/>
    </source>
</evidence>
<keyword evidence="6" id="KW-0963">Cytoplasm</keyword>
<dbReference type="InterPro" id="IPR046348">
    <property type="entry name" value="SIS_dom_sf"/>
</dbReference>
<dbReference type="InterPro" id="IPR004515">
    <property type="entry name" value="Phosphoheptose_Isoase"/>
</dbReference>
<dbReference type="GO" id="GO:1901135">
    <property type="term" value="P:carbohydrate derivative metabolic process"/>
    <property type="evidence" value="ECO:0007669"/>
    <property type="project" value="InterPro"/>
</dbReference>
<keyword evidence="10" id="KW-0119">Carbohydrate metabolism</keyword>
<dbReference type="CDD" id="cd05006">
    <property type="entry name" value="SIS_GmhA"/>
    <property type="match status" value="1"/>
</dbReference>
<comment type="catalytic activity">
    <reaction evidence="1">
        <text>2 D-sedoheptulose 7-phosphate = D-glycero-alpha-D-manno-heptose 7-phosphate + D-glycero-beta-D-manno-heptose 7-phosphate</text>
        <dbReference type="Rhea" id="RHEA:27489"/>
        <dbReference type="ChEBI" id="CHEBI:57483"/>
        <dbReference type="ChEBI" id="CHEBI:60203"/>
        <dbReference type="ChEBI" id="CHEBI:60204"/>
        <dbReference type="EC" id="5.3.1.28"/>
    </reaction>
</comment>
<evidence type="ECO:0000256" key="10">
    <source>
        <dbReference type="ARBA" id="ARBA00023277"/>
    </source>
</evidence>
<accession>A0A6J7XWJ0</accession>
<comment type="cofactor">
    <cofactor evidence="2">
        <name>Zn(2+)</name>
        <dbReference type="ChEBI" id="CHEBI:29105"/>
    </cofactor>
</comment>
<evidence type="ECO:0000256" key="9">
    <source>
        <dbReference type="ARBA" id="ARBA00023235"/>
    </source>
</evidence>
<dbReference type="Pfam" id="PF13580">
    <property type="entry name" value="SIS_2"/>
    <property type="match status" value="1"/>
</dbReference>
<evidence type="ECO:0000256" key="5">
    <source>
        <dbReference type="ARBA" id="ARBA00012580"/>
    </source>
</evidence>
<dbReference type="EMBL" id="CAFBSG010000037">
    <property type="protein sequence ID" value="CAB5241261.1"/>
    <property type="molecule type" value="Genomic_DNA"/>
</dbReference>
<organism evidence="12">
    <name type="scientific">freshwater metagenome</name>
    <dbReference type="NCBI Taxonomy" id="449393"/>
    <lineage>
        <taxon>unclassified sequences</taxon>
        <taxon>metagenomes</taxon>
        <taxon>ecological metagenomes</taxon>
    </lineage>
</organism>
<keyword evidence="9" id="KW-0413">Isomerase</keyword>
<evidence type="ECO:0000256" key="3">
    <source>
        <dbReference type="ARBA" id="ARBA00004496"/>
    </source>
</evidence>
<gene>
    <name evidence="12" type="ORF">UFOPK3554_01328</name>
</gene>
<feature type="domain" description="SIS" evidence="11">
    <location>
        <begin position="39"/>
        <end position="194"/>
    </location>
</feature>
<evidence type="ECO:0000256" key="8">
    <source>
        <dbReference type="ARBA" id="ARBA00022833"/>
    </source>
</evidence>
<dbReference type="GO" id="GO:0097367">
    <property type="term" value="F:carbohydrate derivative binding"/>
    <property type="evidence" value="ECO:0007669"/>
    <property type="project" value="InterPro"/>
</dbReference>
<evidence type="ECO:0000256" key="1">
    <source>
        <dbReference type="ARBA" id="ARBA00000348"/>
    </source>
</evidence>
<evidence type="ECO:0000313" key="12">
    <source>
        <dbReference type="EMBL" id="CAB5241261.1"/>
    </source>
</evidence>
<dbReference type="GO" id="GO:0005737">
    <property type="term" value="C:cytoplasm"/>
    <property type="evidence" value="ECO:0007669"/>
    <property type="project" value="UniProtKB-SubCell"/>
</dbReference>
<dbReference type="SUPFAM" id="SSF53697">
    <property type="entry name" value="SIS domain"/>
    <property type="match status" value="1"/>
</dbReference>